<comment type="caution">
    <text evidence="1">The sequence shown here is derived from an EMBL/GenBank/DDBJ whole genome shotgun (WGS) entry which is preliminary data.</text>
</comment>
<name>A0A645FWJ6_9ZZZZ</name>
<dbReference type="AlphaFoldDB" id="A0A645FWJ6"/>
<protein>
    <submittedName>
        <fullName evidence="1">Uncharacterized protein</fullName>
    </submittedName>
</protein>
<organism evidence="1">
    <name type="scientific">bioreactor metagenome</name>
    <dbReference type="NCBI Taxonomy" id="1076179"/>
    <lineage>
        <taxon>unclassified sequences</taxon>
        <taxon>metagenomes</taxon>
        <taxon>ecological metagenomes</taxon>
    </lineage>
</organism>
<gene>
    <name evidence="1" type="ORF">SDC9_165398</name>
</gene>
<dbReference type="EMBL" id="VSSQ01065292">
    <property type="protein sequence ID" value="MPN18040.1"/>
    <property type="molecule type" value="Genomic_DNA"/>
</dbReference>
<accession>A0A645FWJ6</accession>
<sequence>MVCSKGISKVNNIGKYFCQLDDPIKVKLDGVEYHYVRQHIEQGLIYGIQPDVLIHADLQEGVHQFGHKGRVFLA</sequence>
<evidence type="ECO:0000313" key="1">
    <source>
        <dbReference type="EMBL" id="MPN18040.1"/>
    </source>
</evidence>
<proteinExistence type="predicted"/>
<reference evidence="1" key="1">
    <citation type="submission" date="2019-08" db="EMBL/GenBank/DDBJ databases">
        <authorList>
            <person name="Kucharzyk K."/>
            <person name="Murdoch R.W."/>
            <person name="Higgins S."/>
            <person name="Loffler F."/>
        </authorList>
    </citation>
    <scope>NUCLEOTIDE SEQUENCE</scope>
</reference>